<feature type="region of interest" description="Disordered" evidence="1">
    <location>
        <begin position="25"/>
        <end position="65"/>
    </location>
</feature>
<evidence type="ECO:0000313" key="3">
    <source>
        <dbReference type="Proteomes" id="UP000092993"/>
    </source>
</evidence>
<feature type="compositionally biased region" description="Polar residues" evidence="1">
    <location>
        <begin position="25"/>
        <end position="36"/>
    </location>
</feature>
<dbReference type="Proteomes" id="UP000092993">
    <property type="component" value="Unassembled WGS sequence"/>
</dbReference>
<dbReference type="EMBL" id="LUGG01000009">
    <property type="protein sequence ID" value="OBZ72515.1"/>
    <property type="molecule type" value="Genomic_DNA"/>
</dbReference>
<protein>
    <submittedName>
        <fullName evidence="2">Uncharacterized protein</fullName>
    </submittedName>
</protein>
<organism evidence="2 3">
    <name type="scientific">Grifola frondosa</name>
    <name type="common">Maitake</name>
    <name type="synonym">Polyporus frondosus</name>
    <dbReference type="NCBI Taxonomy" id="5627"/>
    <lineage>
        <taxon>Eukaryota</taxon>
        <taxon>Fungi</taxon>
        <taxon>Dikarya</taxon>
        <taxon>Basidiomycota</taxon>
        <taxon>Agaricomycotina</taxon>
        <taxon>Agaricomycetes</taxon>
        <taxon>Polyporales</taxon>
        <taxon>Grifolaceae</taxon>
        <taxon>Grifola</taxon>
    </lineage>
</organism>
<name>A0A1C7M6C9_GRIFR</name>
<comment type="caution">
    <text evidence="2">The sequence shown here is derived from an EMBL/GenBank/DDBJ whole genome shotgun (WGS) entry which is preliminary data.</text>
</comment>
<reference evidence="2 3" key="1">
    <citation type="submission" date="2016-03" db="EMBL/GenBank/DDBJ databases">
        <title>Whole genome sequencing of Grifola frondosa 9006-11.</title>
        <authorList>
            <person name="Min B."/>
            <person name="Park H."/>
            <person name="Kim J.-G."/>
            <person name="Cho H."/>
            <person name="Oh Y.-L."/>
            <person name="Kong W.-S."/>
            <person name="Choi I.-G."/>
        </authorList>
    </citation>
    <scope>NUCLEOTIDE SEQUENCE [LARGE SCALE GENOMIC DNA]</scope>
    <source>
        <strain evidence="2 3">9006-11</strain>
    </source>
</reference>
<keyword evidence="3" id="KW-1185">Reference proteome</keyword>
<evidence type="ECO:0000256" key="1">
    <source>
        <dbReference type="SAM" id="MobiDB-lite"/>
    </source>
</evidence>
<proteinExistence type="predicted"/>
<evidence type="ECO:0000313" key="2">
    <source>
        <dbReference type="EMBL" id="OBZ72515.1"/>
    </source>
</evidence>
<accession>A0A1C7M6C9</accession>
<gene>
    <name evidence="2" type="ORF">A0H81_07384</name>
</gene>
<sequence length="88" mass="9596">MEASLIPRGILPLFIRDSSCAPRSLQWQQSHPSGPNTECERVPSDPAHQNGQAPRLTAPEEPGAGIRCMHVQHAVRSSSTTGALWKEQ</sequence>
<dbReference type="AlphaFoldDB" id="A0A1C7M6C9"/>